<dbReference type="Proteomes" id="UP001315278">
    <property type="component" value="Unassembled WGS sequence"/>
</dbReference>
<protein>
    <submittedName>
        <fullName evidence="2">Uncharacterized protein</fullName>
    </submittedName>
</protein>
<reference evidence="3" key="1">
    <citation type="journal article" date="2021" name="ISME J.">
        <title>Evolutionary origin and ecological implication of a unique nif island in free-living Bradyrhizobium lineages.</title>
        <authorList>
            <person name="Tao J."/>
        </authorList>
    </citation>
    <scope>NUCLEOTIDE SEQUENCE [LARGE SCALE GENOMIC DNA]</scope>
    <source>
        <strain evidence="3">SZCCT0434</strain>
    </source>
</reference>
<gene>
    <name evidence="2" type="ORF">JQ615_15025</name>
</gene>
<dbReference type="RefSeq" id="WP_212396115.1">
    <property type="nucleotide sequence ID" value="NZ_JAFCJH010000013.1"/>
</dbReference>
<accession>A0ABS5FIX9</accession>
<sequence length="75" mass="8141">MSVVGNGNNGVGSESTARKPGQKQMAGAMPQQGAYVMGDNECAPQKLVRLIGCRDSRIQPERPGFDFRTKQFGQR</sequence>
<dbReference type="EMBL" id="JAFCJH010000013">
    <property type="protein sequence ID" value="MBR0796706.1"/>
    <property type="molecule type" value="Genomic_DNA"/>
</dbReference>
<feature type="region of interest" description="Disordered" evidence="1">
    <location>
        <begin position="1"/>
        <end position="32"/>
    </location>
</feature>
<comment type="caution">
    <text evidence="2">The sequence shown here is derived from an EMBL/GenBank/DDBJ whole genome shotgun (WGS) entry which is preliminary data.</text>
</comment>
<name>A0ABS5FIX9_9BRAD</name>
<proteinExistence type="predicted"/>
<evidence type="ECO:0000313" key="2">
    <source>
        <dbReference type="EMBL" id="MBR0796706.1"/>
    </source>
</evidence>
<keyword evidence="3" id="KW-1185">Reference proteome</keyword>
<evidence type="ECO:0000256" key="1">
    <source>
        <dbReference type="SAM" id="MobiDB-lite"/>
    </source>
</evidence>
<evidence type="ECO:0000313" key="3">
    <source>
        <dbReference type="Proteomes" id="UP001315278"/>
    </source>
</evidence>
<organism evidence="2 3">
    <name type="scientific">Bradyrhizobium jicamae</name>
    <dbReference type="NCBI Taxonomy" id="280332"/>
    <lineage>
        <taxon>Bacteria</taxon>
        <taxon>Pseudomonadati</taxon>
        <taxon>Pseudomonadota</taxon>
        <taxon>Alphaproteobacteria</taxon>
        <taxon>Hyphomicrobiales</taxon>
        <taxon>Nitrobacteraceae</taxon>
        <taxon>Bradyrhizobium</taxon>
    </lineage>
</organism>